<dbReference type="Pfam" id="PF02036">
    <property type="entry name" value="SCP2"/>
    <property type="match status" value="1"/>
</dbReference>
<evidence type="ECO:0000259" key="3">
    <source>
        <dbReference type="Pfam" id="PF02036"/>
    </source>
</evidence>
<keyword evidence="1" id="KW-0831">Ubiquinone biosynthesis</keyword>
<gene>
    <name evidence="1" type="primary">ubiJ</name>
    <name evidence="4" type="ORF">Q9L42_007160</name>
</gene>
<organism evidence="4 5">
    <name type="scientific">Methylomarinum roseum</name>
    <dbReference type="NCBI Taxonomy" id="3067653"/>
    <lineage>
        <taxon>Bacteria</taxon>
        <taxon>Pseudomonadati</taxon>
        <taxon>Pseudomonadota</taxon>
        <taxon>Gammaproteobacteria</taxon>
        <taxon>Methylococcales</taxon>
        <taxon>Methylococcaceae</taxon>
        <taxon>Methylomarinum</taxon>
    </lineage>
</organism>
<feature type="domain" description="SCP2" evidence="3">
    <location>
        <begin position="15"/>
        <end position="113"/>
    </location>
</feature>
<comment type="pathway">
    <text evidence="1">Cofactor biosynthesis; ubiquinone biosynthesis.</text>
</comment>
<comment type="subcellular location">
    <subcellularLocation>
        <location evidence="1">Cytoplasm</location>
    </subcellularLocation>
</comment>
<dbReference type="KEGG" id="mech:Q9L42_007160"/>
<keyword evidence="1" id="KW-0963">Cytoplasm</keyword>
<dbReference type="PANTHER" id="PTHR38693">
    <property type="entry name" value="UBIQUINONE BIOSYNTHESIS PROTEIN UBIJ"/>
    <property type="match status" value="1"/>
</dbReference>
<dbReference type="AlphaFoldDB" id="A0AAU7NY23"/>
<evidence type="ECO:0000256" key="1">
    <source>
        <dbReference type="HAMAP-Rule" id="MF_02215"/>
    </source>
</evidence>
<accession>A0AAU7NY23</accession>
<dbReference type="Proteomes" id="UP001225378">
    <property type="component" value="Chromosome"/>
</dbReference>
<comment type="similarity">
    <text evidence="1">Belongs to the UbiJ family.</text>
</comment>
<keyword evidence="2" id="KW-0175">Coiled coil</keyword>
<protein>
    <recommendedName>
        <fullName evidence="1">Ubiquinone biosynthesis accessory factor UbiJ</fullName>
    </recommendedName>
</protein>
<dbReference type="RefSeq" id="WP_349432452.1">
    <property type="nucleotide sequence ID" value="NZ_CP157743.1"/>
</dbReference>
<dbReference type="InterPro" id="IPR038989">
    <property type="entry name" value="UbiJ"/>
</dbReference>
<name>A0AAU7NY23_9GAMM</name>
<dbReference type="GO" id="GO:0006744">
    <property type="term" value="P:ubiquinone biosynthetic process"/>
    <property type="evidence" value="ECO:0007669"/>
    <property type="project" value="UniProtKB-UniRule"/>
</dbReference>
<dbReference type="HAMAP" id="MF_02215">
    <property type="entry name" value="UbiJ"/>
    <property type="match status" value="1"/>
</dbReference>
<keyword evidence="5" id="KW-1185">Reference proteome</keyword>
<feature type="coiled-coil region" evidence="2">
    <location>
        <begin position="174"/>
        <end position="201"/>
    </location>
</feature>
<evidence type="ECO:0000256" key="2">
    <source>
        <dbReference type="SAM" id="Coils"/>
    </source>
</evidence>
<dbReference type="SUPFAM" id="SSF55718">
    <property type="entry name" value="SCP-like"/>
    <property type="match status" value="1"/>
</dbReference>
<dbReference type="EMBL" id="CP157743">
    <property type="protein sequence ID" value="XBS21897.1"/>
    <property type="molecule type" value="Genomic_DNA"/>
</dbReference>
<dbReference type="InterPro" id="IPR003033">
    <property type="entry name" value="SCP2_sterol-bd_dom"/>
</dbReference>
<proteinExistence type="inferred from homology"/>
<sequence>MIIKPLLTGALETAINQYLALDDEASLFLAPLAGKVIAVTLEPFQETIYLCPNEHGIQVLESYLGDVDTTLTGSLTALGLMGLNASSMHSVFSGDVRIEGDTRTGHKFQQLFEQLDIDLEEKLSQFTGDIIAHKIGNLFRSGRDWSQQTLETWRLNTEEFLQEETRDLPAKAEADIFFRQVDELRSDYDRLEARFERLQRHMQNNEA</sequence>
<comment type="function">
    <text evidence="1">Required for ubiquinone (coenzyme Q) biosynthesis. Binds hydrophobic ubiquinone biosynthetic intermediates via its SCP2 domain and is essential for the stability of the Ubi complex. May constitute a docking platform where Ubi enzymes assemble and access their SCP2-bound polyprenyl substrates.</text>
</comment>
<dbReference type="InterPro" id="IPR036527">
    <property type="entry name" value="SCP2_sterol-bd_dom_sf"/>
</dbReference>
<reference evidence="4 5" key="1">
    <citation type="journal article" date="2024" name="Microbiology">
        <title>Methylomarinum rosea sp. nov., a novel halophilic methanotrophic bacterium from the hypersaline Lake Elton.</title>
        <authorList>
            <person name="Suleimanov R.Z."/>
            <person name="Oshkin I.Y."/>
            <person name="Danilova O.V."/>
            <person name="Suzina N.E."/>
            <person name="Dedysh S.N."/>
        </authorList>
    </citation>
    <scope>NUCLEOTIDE SEQUENCE [LARGE SCALE GENOMIC DNA]</scope>
    <source>
        <strain evidence="4 5">Ch1-1</strain>
    </source>
</reference>
<dbReference type="GO" id="GO:0005737">
    <property type="term" value="C:cytoplasm"/>
    <property type="evidence" value="ECO:0007669"/>
    <property type="project" value="UniProtKB-SubCell"/>
</dbReference>
<dbReference type="PANTHER" id="PTHR38693:SF1">
    <property type="entry name" value="UBIQUINONE BIOSYNTHESIS ACCESSORY FACTOR UBIJ"/>
    <property type="match status" value="1"/>
</dbReference>
<evidence type="ECO:0000313" key="5">
    <source>
        <dbReference type="Proteomes" id="UP001225378"/>
    </source>
</evidence>
<evidence type="ECO:0000313" key="4">
    <source>
        <dbReference type="EMBL" id="XBS21897.1"/>
    </source>
</evidence>